<gene>
    <name evidence="9" type="primary">secE</name>
    <name evidence="11" type="ORF">HNQ86_003061</name>
    <name evidence="10" type="ORF">LF63_0111185</name>
</gene>
<dbReference type="InterPro" id="IPR038379">
    <property type="entry name" value="SecE_sf"/>
</dbReference>
<dbReference type="EMBL" id="JROI01000013">
    <property type="protein sequence ID" value="KGI77174.1"/>
    <property type="molecule type" value="Genomic_DNA"/>
</dbReference>
<dbReference type="PANTHER" id="PTHR33910">
    <property type="entry name" value="PROTEIN TRANSLOCASE SUBUNIT SECE"/>
    <property type="match status" value="1"/>
</dbReference>
<feature type="transmembrane region" description="Helical" evidence="9">
    <location>
        <begin position="95"/>
        <end position="115"/>
    </location>
</feature>
<comment type="caution">
    <text evidence="9">Lacks conserved residue(s) required for the propagation of feature annotation.</text>
</comment>
<dbReference type="GO" id="GO:0043952">
    <property type="term" value="P:protein transport by the Sec complex"/>
    <property type="evidence" value="ECO:0007669"/>
    <property type="project" value="UniProtKB-UniRule"/>
</dbReference>
<dbReference type="InterPro" id="IPR005807">
    <property type="entry name" value="SecE_bac"/>
</dbReference>
<evidence type="ECO:0000256" key="7">
    <source>
        <dbReference type="ARBA" id="ARBA00023010"/>
    </source>
</evidence>
<dbReference type="PANTHER" id="PTHR33910:SF1">
    <property type="entry name" value="PROTEIN TRANSLOCASE SUBUNIT SECE"/>
    <property type="match status" value="1"/>
</dbReference>
<dbReference type="EMBL" id="JACHET010000002">
    <property type="protein sequence ID" value="MBB6185659.1"/>
    <property type="molecule type" value="Genomic_DNA"/>
</dbReference>
<dbReference type="Proteomes" id="UP000029708">
    <property type="component" value="Unassembled WGS sequence"/>
</dbReference>
<evidence type="ECO:0000313" key="11">
    <source>
        <dbReference type="EMBL" id="MBB6185659.1"/>
    </source>
</evidence>
<evidence type="ECO:0000256" key="6">
    <source>
        <dbReference type="ARBA" id="ARBA00022989"/>
    </source>
</evidence>
<dbReference type="GO" id="GO:0005886">
    <property type="term" value="C:plasma membrane"/>
    <property type="evidence" value="ECO:0007669"/>
    <property type="project" value="UniProtKB-UniRule"/>
</dbReference>
<dbReference type="GO" id="GO:0009306">
    <property type="term" value="P:protein secretion"/>
    <property type="evidence" value="ECO:0007669"/>
    <property type="project" value="UniProtKB-UniRule"/>
</dbReference>
<protein>
    <recommendedName>
        <fullName evidence="9">Protein translocase subunit SecE</fullName>
    </recommendedName>
</protein>
<evidence type="ECO:0000256" key="2">
    <source>
        <dbReference type="ARBA" id="ARBA00022448"/>
    </source>
</evidence>
<keyword evidence="2 9" id="KW-0813">Transport</keyword>
<feature type="transmembrane region" description="Helical" evidence="9">
    <location>
        <begin position="42"/>
        <end position="64"/>
    </location>
</feature>
<reference evidence="11 13" key="2">
    <citation type="submission" date="2020-08" db="EMBL/GenBank/DDBJ databases">
        <title>Genomic Encyclopedia of Type Strains, Phase IV (KMG-IV): sequencing the most valuable type-strain genomes for metagenomic binning, comparative biology and taxonomic classification.</title>
        <authorList>
            <person name="Goeker M."/>
        </authorList>
    </citation>
    <scope>NUCLEOTIDE SEQUENCE [LARGE SCALE GENOMIC DNA]</scope>
    <source>
        <strain evidence="11 13">DSM 107085</strain>
    </source>
</reference>
<keyword evidence="4 9" id="KW-0812">Transmembrane</keyword>
<keyword evidence="12" id="KW-1185">Reference proteome</keyword>
<dbReference type="NCBIfam" id="TIGR00964">
    <property type="entry name" value="secE_bact"/>
    <property type="match status" value="1"/>
</dbReference>
<evidence type="ECO:0000256" key="8">
    <source>
        <dbReference type="ARBA" id="ARBA00023136"/>
    </source>
</evidence>
<dbReference type="PROSITE" id="PS01067">
    <property type="entry name" value="SECE_SEC61G"/>
    <property type="match status" value="1"/>
</dbReference>
<dbReference type="HAMAP" id="MF_00422">
    <property type="entry name" value="SecE"/>
    <property type="match status" value="1"/>
</dbReference>
<comment type="subcellular location">
    <subcellularLocation>
        <location evidence="1">Membrane</location>
    </subcellularLocation>
</comment>
<dbReference type="GO" id="GO:0008320">
    <property type="term" value="F:protein transmembrane transporter activity"/>
    <property type="evidence" value="ECO:0007669"/>
    <property type="project" value="UniProtKB-UniRule"/>
</dbReference>
<keyword evidence="7 9" id="KW-0811">Translocation</keyword>
<dbReference type="InterPro" id="IPR001901">
    <property type="entry name" value="Translocase_SecE/Sec61-g"/>
</dbReference>
<proteinExistence type="inferred from homology"/>
<comment type="similarity">
    <text evidence="9">Belongs to the SecE/SEC61-gamma family.</text>
</comment>
<evidence type="ECO:0000313" key="12">
    <source>
        <dbReference type="Proteomes" id="UP000029708"/>
    </source>
</evidence>
<dbReference type="Gene3D" id="1.20.5.1030">
    <property type="entry name" value="Preprotein translocase secy subunit"/>
    <property type="match status" value="1"/>
</dbReference>
<evidence type="ECO:0000256" key="1">
    <source>
        <dbReference type="ARBA" id="ARBA00004370"/>
    </source>
</evidence>
<evidence type="ECO:0000256" key="9">
    <source>
        <dbReference type="HAMAP-Rule" id="MF_00422"/>
    </source>
</evidence>
<dbReference type="PRINTS" id="PR01650">
    <property type="entry name" value="SECETRNLCASE"/>
</dbReference>
<dbReference type="HOGENOM" id="CLU_113663_0_2_6"/>
<keyword evidence="3 9" id="KW-1003">Cell membrane</keyword>
<evidence type="ECO:0000256" key="3">
    <source>
        <dbReference type="ARBA" id="ARBA00022475"/>
    </source>
</evidence>
<dbReference type="RefSeq" id="WP_043101848.1">
    <property type="nucleotide sequence ID" value="NZ_JACHET010000002.1"/>
</dbReference>
<feature type="transmembrane region" description="Helical" evidence="9">
    <location>
        <begin position="17"/>
        <end position="36"/>
    </location>
</feature>
<comment type="caution">
    <text evidence="10">The sequence shown here is derived from an EMBL/GenBank/DDBJ whole genome shotgun (WGS) entry which is preliminary data.</text>
</comment>
<dbReference type="OrthoDB" id="9806365at2"/>
<evidence type="ECO:0000256" key="4">
    <source>
        <dbReference type="ARBA" id="ARBA00022692"/>
    </source>
</evidence>
<evidence type="ECO:0000313" key="13">
    <source>
        <dbReference type="Proteomes" id="UP000560000"/>
    </source>
</evidence>
<keyword evidence="8 9" id="KW-0472">Membrane</keyword>
<dbReference type="GO" id="GO:0006605">
    <property type="term" value="P:protein targeting"/>
    <property type="evidence" value="ECO:0007669"/>
    <property type="project" value="UniProtKB-UniRule"/>
</dbReference>
<accession>A0A099CTR3</accession>
<reference evidence="10 12" key="1">
    <citation type="submission" date="2014-09" db="EMBL/GenBank/DDBJ databases">
        <title>Xanthomonadaceae 3.5X direct submission.</title>
        <authorList>
            <person name="Fang T."/>
            <person name="Wang H."/>
        </authorList>
    </citation>
    <scope>NUCLEOTIDE SEQUENCE [LARGE SCALE GENOMIC DNA]</scope>
    <source>
        <strain evidence="10 12">3.5X</strain>
    </source>
</reference>
<evidence type="ECO:0000256" key="5">
    <source>
        <dbReference type="ARBA" id="ARBA00022927"/>
    </source>
</evidence>
<comment type="subunit">
    <text evidence="9">Component of the Sec protein translocase complex. Heterotrimer consisting of SecY, SecE and SecG subunits. The heterotrimers can form oligomers, although 1 heterotrimer is thought to be able to translocate proteins. Interacts with the ribosome. Interacts with SecDF, and other proteins may be involved. Interacts with SecA.</text>
</comment>
<dbReference type="STRING" id="1543381.LF63_0111185"/>
<name>A0A099CTR3_9GAMM</name>
<comment type="function">
    <text evidence="9">Essential subunit of the Sec protein translocation channel SecYEG. Clamps together the 2 halves of SecY. May contact the channel plug during translocation.</text>
</comment>
<dbReference type="Pfam" id="PF00584">
    <property type="entry name" value="SecE"/>
    <property type="match status" value="1"/>
</dbReference>
<keyword evidence="6 9" id="KW-1133">Transmembrane helix</keyword>
<dbReference type="AlphaFoldDB" id="A0A099CTR3"/>
<dbReference type="GO" id="GO:0065002">
    <property type="term" value="P:intracellular protein transmembrane transport"/>
    <property type="evidence" value="ECO:0007669"/>
    <property type="project" value="UniProtKB-UniRule"/>
</dbReference>
<sequence>MNAKAEQTNKSSAGDKLMLVLAVLVLAAGLFGFYWYANAAQVVRAGVLVGGLVLSVGIVMLTGYGRRIRHFLAESQFEMRKVVWPSRDETVKTTIIILIVVVILALLLGAIDLLLKTVVLEWLLKLGK</sequence>
<keyword evidence="5 9" id="KW-0653">Protein transport</keyword>
<organism evidence="10 12">
    <name type="scientific">Oleiagrimonas soli</name>
    <dbReference type="NCBI Taxonomy" id="1543381"/>
    <lineage>
        <taxon>Bacteria</taxon>
        <taxon>Pseudomonadati</taxon>
        <taxon>Pseudomonadota</taxon>
        <taxon>Gammaproteobacteria</taxon>
        <taxon>Lysobacterales</taxon>
        <taxon>Rhodanobacteraceae</taxon>
        <taxon>Oleiagrimonas</taxon>
    </lineage>
</organism>
<dbReference type="Proteomes" id="UP000560000">
    <property type="component" value="Unassembled WGS sequence"/>
</dbReference>
<evidence type="ECO:0000313" key="10">
    <source>
        <dbReference type="EMBL" id="KGI77174.1"/>
    </source>
</evidence>